<dbReference type="EMBL" id="JADBEF010000001">
    <property type="protein sequence ID" value="MBE1558056.1"/>
    <property type="molecule type" value="Genomic_DNA"/>
</dbReference>
<dbReference type="Pfam" id="PF01663">
    <property type="entry name" value="Phosphodiest"/>
    <property type="match status" value="1"/>
</dbReference>
<dbReference type="PANTHER" id="PTHR10151:SF120">
    <property type="entry name" value="BIS(5'-ADENOSYL)-TRIPHOSPHATASE"/>
    <property type="match status" value="1"/>
</dbReference>
<comment type="caution">
    <text evidence="2">The sequence shown here is derived from an EMBL/GenBank/DDBJ whole genome shotgun (WGS) entry which is preliminary data.</text>
</comment>
<feature type="region of interest" description="Disordered" evidence="1">
    <location>
        <begin position="44"/>
        <end position="121"/>
    </location>
</feature>
<protein>
    <recommendedName>
        <fullName evidence="4">Alkaline phosphatase family protein</fullName>
    </recommendedName>
</protein>
<dbReference type="Proteomes" id="UP000661607">
    <property type="component" value="Unassembled WGS sequence"/>
</dbReference>
<sequence length="464" mass="49080">MMDGKHPQPMVPAYGGGSLADLPGALLAALGVLTQEHVSNRQAALPTLRDDVTTPQAGVPSRQEDVPTLQEGAPTGQEGAHARQEGPQSLGSSRIRQEGAPGEEGGRRRGARDVAMPSAEDPLELAPADRICLFLVDGLGDELLRAHADRAPFLSSLTAKRLTAGFPATTVTSLCSLGTGLPPGEHGMLGLTLAVPGQRHLFNCLRWSLPRGLPPMDPAEWQPAETVYQRAARAGITAGYVGPAAFESTGLTEAVYRGVRYVPADTVEERVAGVKAMLAEPRAHVTVYHGDLDATGHLVGWGSPQWLDQLELVDDMAARLAETLPSGSALYVTADHGMVNAVEKIDAEATPELSEGVAMFGGEARARHVYTEEGAAPAVLEAWREVLAGKAWVASRQEAVDSGWFGPGVRREWLARIGDLVAVPYTDCVILASATHPIEAAFTGYHGSMTAAEQFVPLLEVSAR</sequence>
<accession>A0ABR9K8D2</accession>
<evidence type="ECO:0000313" key="3">
    <source>
        <dbReference type="Proteomes" id="UP000661607"/>
    </source>
</evidence>
<organism evidence="2 3">
    <name type="scientific">Nonomuraea africana</name>
    <dbReference type="NCBI Taxonomy" id="46171"/>
    <lineage>
        <taxon>Bacteria</taxon>
        <taxon>Bacillati</taxon>
        <taxon>Actinomycetota</taxon>
        <taxon>Actinomycetes</taxon>
        <taxon>Streptosporangiales</taxon>
        <taxon>Streptosporangiaceae</taxon>
        <taxon>Nonomuraea</taxon>
    </lineage>
</organism>
<name>A0ABR9K8D2_9ACTN</name>
<evidence type="ECO:0000313" key="2">
    <source>
        <dbReference type="EMBL" id="MBE1558056.1"/>
    </source>
</evidence>
<evidence type="ECO:0000256" key="1">
    <source>
        <dbReference type="SAM" id="MobiDB-lite"/>
    </source>
</evidence>
<dbReference type="InterPro" id="IPR002591">
    <property type="entry name" value="Phosphodiest/P_Trfase"/>
</dbReference>
<evidence type="ECO:0008006" key="4">
    <source>
        <dbReference type="Google" id="ProtNLM"/>
    </source>
</evidence>
<gene>
    <name evidence="2" type="ORF">H4W81_000835</name>
</gene>
<dbReference type="Gene3D" id="3.40.720.10">
    <property type="entry name" value="Alkaline Phosphatase, subunit A"/>
    <property type="match status" value="1"/>
</dbReference>
<keyword evidence="3" id="KW-1185">Reference proteome</keyword>
<reference evidence="2 3" key="1">
    <citation type="submission" date="2020-10" db="EMBL/GenBank/DDBJ databases">
        <title>Sequencing the genomes of 1000 actinobacteria strains.</title>
        <authorList>
            <person name="Klenk H.-P."/>
        </authorList>
    </citation>
    <scope>NUCLEOTIDE SEQUENCE [LARGE SCALE GENOMIC DNA]</scope>
    <source>
        <strain evidence="2 3">DSM 43748</strain>
    </source>
</reference>
<dbReference type="SUPFAM" id="SSF53649">
    <property type="entry name" value="Alkaline phosphatase-like"/>
    <property type="match status" value="1"/>
</dbReference>
<dbReference type="PANTHER" id="PTHR10151">
    <property type="entry name" value="ECTONUCLEOTIDE PYROPHOSPHATASE/PHOSPHODIESTERASE"/>
    <property type="match status" value="1"/>
</dbReference>
<dbReference type="InterPro" id="IPR017850">
    <property type="entry name" value="Alkaline_phosphatase_core_sf"/>
</dbReference>
<proteinExistence type="predicted"/>